<dbReference type="OrthoDB" id="90930at2157"/>
<dbReference type="RefSeq" id="WP_042692969.1">
    <property type="nucleotide sequence ID" value="NZ_CP007264.1"/>
</dbReference>
<proteinExistence type="predicted"/>
<gene>
    <name evidence="2" type="ORF">BD01_2240</name>
</gene>
<reference evidence="2 3" key="1">
    <citation type="submission" date="2014-02" db="EMBL/GenBank/DDBJ databases">
        <title>Genome Sequence of an Hyperthermophilic Archaeon, Thermococcus nautili 30-1, producing viral vesicles.</title>
        <authorList>
            <person name="Oberto J."/>
            <person name="Gaudin M."/>
            <person name="Cossu M."/>
            <person name="Gorlas A."/>
            <person name="Slesarev A."/>
            <person name="Marguet E."/>
            <person name="Forterre P."/>
        </authorList>
    </citation>
    <scope>NUCLEOTIDE SEQUENCE [LARGE SCALE GENOMIC DNA]</scope>
    <source>
        <strain evidence="2 3">30-1</strain>
    </source>
</reference>
<dbReference type="GeneID" id="24958252"/>
<evidence type="ECO:0000256" key="1">
    <source>
        <dbReference type="SAM" id="Phobius"/>
    </source>
</evidence>
<dbReference type="AlphaFoldDB" id="W8NWZ5"/>
<sequence>MRLALVISLFLMLLPGLAYLNYREFSEDEHFIGPHSLTPSTSASLNYIDFYFPSKALAEITCTSGSGEIYIADSLKKEPLANFSFIGTLSAEFVVPHEGNYVVFYKGSGETQCIIRFKRPYPARKVQDAYLIAGIFGSFLFAILWRGRR</sequence>
<dbReference type="KEGG" id="tnu:BD01_2240"/>
<dbReference type="STRING" id="195522.BD01_2240"/>
<organism evidence="2 3">
    <name type="scientific">Thermococcus nautili</name>
    <dbReference type="NCBI Taxonomy" id="195522"/>
    <lineage>
        <taxon>Archaea</taxon>
        <taxon>Methanobacteriati</taxon>
        <taxon>Methanobacteriota</taxon>
        <taxon>Thermococci</taxon>
        <taxon>Thermococcales</taxon>
        <taxon>Thermococcaceae</taxon>
        <taxon>Thermococcus</taxon>
    </lineage>
</organism>
<dbReference type="eggNOG" id="arCOG04022">
    <property type="taxonomic scope" value="Archaea"/>
</dbReference>
<name>W8NWZ5_9EURY</name>
<keyword evidence="1" id="KW-0472">Membrane</keyword>
<dbReference type="EMBL" id="CP007264">
    <property type="protein sequence ID" value="AHL23828.1"/>
    <property type="molecule type" value="Genomic_DNA"/>
</dbReference>
<feature type="transmembrane region" description="Helical" evidence="1">
    <location>
        <begin position="129"/>
        <end position="147"/>
    </location>
</feature>
<dbReference type="HOGENOM" id="CLU_143275_0_0_2"/>
<keyword evidence="1" id="KW-1133">Transmembrane helix</keyword>
<evidence type="ECO:0000313" key="3">
    <source>
        <dbReference type="Proteomes" id="UP000019434"/>
    </source>
</evidence>
<dbReference type="Proteomes" id="UP000019434">
    <property type="component" value="Chromosome"/>
</dbReference>
<accession>W8NWZ5</accession>
<protein>
    <submittedName>
        <fullName evidence="2">Uncharacterized protein</fullName>
    </submittedName>
</protein>
<evidence type="ECO:0000313" key="2">
    <source>
        <dbReference type="EMBL" id="AHL23828.1"/>
    </source>
</evidence>
<keyword evidence="1" id="KW-0812">Transmembrane</keyword>
<keyword evidence="3" id="KW-1185">Reference proteome</keyword>